<name>I0CEQ8_9VIRU</name>
<evidence type="ECO:0000313" key="2">
    <source>
        <dbReference type="EMBL" id="AFH75271.1"/>
    </source>
</evidence>
<sequence length="187" mass="22148">MDLRLQQKILKYQQVRKYYVEDGYTIDEACKKVKINKTTFYNYRKLLKENNLLEIVETNNNINNILSSEVLNKKKIQSKKTTPKKKSTKKVVKTSKKSKPRVYDDLFTEKRDSDDEEYIKETVNQSFEIPRLTESSEDELEEIDVNADVEDQYGGNQLFMSVSEMPTKRNNQLNLIDKYRKKRDGIN</sequence>
<organism evidence="2 4">
    <name type="scientific">Sputnik virophage 2</name>
    <dbReference type="NCBI Taxonomy" id="1133031"/>
    <lineage>
        <taxon>Viruses</taxon>
        <taxon>Varidnaviria</taxon>
        <taxon>Bamfordvirae</taxon>
        <taxon>Preplasmiviricota</taxon>
        <taxon>Polisuviricotina</taxon>
        <taxon>Virophaviricetes</taxon>
        <taxon>Mividavirales</taxon>
        <taxon>Sputniviroviridae</taxon>
        <taxon>Sputnikvirus</taxon>
        <taxon>Sputnikvirus mimiviri</taxon>
        <taxon>Mimivirus-dependent virus Sputnik</taxon>
    </lineage>
</organism>
<accession>I0CEQ8</accession>
<dbReference type="Proteomes" id="UP000005001">
    <property type="component" value="Segment"/>
</dbReference>
<proteinExistence type="predicted"/>
<protein>
    <submittedName>
        <fullName evidence="2 3">Transposase A protein</fullName>
    </submittedName>
</protein>
<dbReference type="EMBL" id="MG676470">
    <property type="protein sequence ID" value="AUG85004.1"/>
    <property type="molecule type" value="Genomic_DNA"/>
</dbReference>
<dbReference type="EMBL" id="JN603369">
    <property type="protein sequence ID" value="AFH75271.1"/>
    <property type="molecule type" value="Genomic_DNA"/>
</dbReference>
<evidence type="ECO:0000313" key="5">
    <source>
        <dbReference type="Proteomes" id="UP000241006"/>
    </source>
</evidence>
<evidence type="ECO:0000256" key="1">
    <source>
        <dbReference type="SAM" id="MobiDB-lite"/>
    </source>
</evidence>
<dbReference type="Proteomes" id="UP000241006">
    <property type="component" value="Segment"/>
</dbReference>
<reference evidence="3 5" key="2">
    <citation type="submission" date="2017-12" db="EMBL/GenBank/DDBJ databases">
        <title>The genome of Rio Negro, a Sputnik-2 isolate.</title>
        <authorList>
            <person name="Borges I."/>
            <person name="Karen L."/>
            <person name="Assis F."/>
            <person name="Abrahao J."/>
        </authorList>
    </citation>
    <scope>NUCLEOTIDE SEQUENCE [LARGE SCALE GENOMIC DNA]</scope>
    <source>
        <strain evidence="3">Rio Negro</strain>
    </source>
</reference>
<reference evidence="2 4" key="1">
    <citation type="journal article" date="2012" name="Proc. Natl. Acad. Sci. U.S.A.">
        <title>Provirophages and transpovirons as the diverse mobilome of giant viruses.</title>
        <authorList>
            <person name="Desnues C."/>
            <person name="La Scola B."/>
            <person name="Yutin N."/>
            <person name="Fournous G."/>
            <person name="Robert C."/>
            <person name="Azza S."/>
            <person name="Jardot P."/>
            <person name="Monteil S."/>
            <person name="Campocasso A."/>
            <person name="Koonin E.V."/>
            <person name="Raoult D."/>
        </authorList>
    </citation>
    <scope>NUCLEOTIDE SEQUENCE [LARGE SCALE GENOMIC DNA]</scope>
</reference>
<feature type="region of interest" description="Disordered" evidence="1">
    <location>
        <begin position="76"/>
        <end position="97"/>
    </location>
</feature>
<evidence type="ECO:0000313" key="3">
    <source>
        <dbReference type="EMBL" id="AUG85004.1"/>
    </source>
</evidence>
<evidence type="ECO:0000313" key="4">
    <source>
        <dbReference type="Proteomes" id="UP000005001"/>
    </source>
</evidence>
<gene>
    <name evidence="2" type="ORF">Sputnik2_L17</name>
</gene>